<feature type="transmembrane region" description="Helical" evidence="1">
    <location>
        <begin position="16"/>
        <end position="35"/>
    </location>
</feature>
<evidence type="ECO:0000256" key="1">
    <source>
        <dbReference type="SAM" id="Phobius"/>
    </source>
</evidence>
<keyword evidence="1" id="KW-1133">Transmembrane helix</keyword>
<gene>
    <name evidence="2" type="ORF">KIN20_034532</name>
</gene>
<dbReference type="AlphaFoldDB" id="A0AAD5RAH3"/>
<keyword evidence="1" id="KW-0812">Transmembrane</keyword>
<feature type="transmembrane region" description="Helical" evidence="1">
    <location>
        <begin position="47"/>
        <end position="68"/>
    </location>
</feature>
<reference evidence="2" key="1">
    <citation type="submission" date="2021-06" db="EMBL/GenBank/DDBJ databases">
        <title>Parelaphostrongylus tenuis whole genome reference sequence.</title>
        <authorList>
            <person name="Garwood T.J."/>
            <person name="Larsen P.A."/>
            <person name="Fountain-Jones N.M."/>
            <person name="Garbe J.R."/>
            <person name="Macchietto M.G."/>
            <person name="Kania S.A."/>
            <person name="Gerhold R.W."/>
            <person name="Richards J.E."/>
            <person name="Wolf T.M."/>
        </authorList>
    </citation>
    <scope>NUCLEOTIDE SEQUENCE</scope>
    <source>
        <strain evidence="2">MNPRO001-30</strain>
        <tissue evidence="2">Meninges</tissue>
    </source>
</reference>
<comment type="caution">
    <text evidence="2">The sequence shown here is derived from an EMBL/GenBank/DDBJ whole genome shotgun (WGS) entry which is preliminary data.</text>
</comment>
<keyword evidence="1" id="KW-0472">Membrane</keyword>
<organism evidence="2 3">
    <name type="scientific">Parelaphostrongylus tenuis</name>
    <name type="common">Meningeal worm</name>
    <dbReference type="NCBI Taxonomy" id="148309"/>
    <lineage>
        <taxon>Eukaryota</taxon>
        <taxon>Metazoa</taxon>
        <taxon>Ecdysozoa</taxon>
        <taxon>Nematoda</taxon>
        <taxon>Chromadorea</taxon>
        <taxon>Rhabditida</taxon>
        <taxon>Rhabditina</taxon>
        <taxon>Rhabditomorpha</taxon>
        <taxon>Strongyloidea</taxon>
        <taxon>Metastrongylidae</taxon>
        <taxon>Parelaphostrongylus</taxon>
    </lineage>
</organism>
<protein>
    <submittedName>
        <fullName evidence="2">Uncharacterized protein</fullName>
    </submittedName>
</protein>
<dbReference type="EMBL" id="JAHQIW010007135">
    <property type="protein sequence ID" value="KAJ1372386.1"/>
    <property type="molecule type" value="Genomic_DNA"/>
</dbReference>
<evidence type="ECO:0000313" key="3">
    <source>
        <dbReference type="Proteomes" id="UP001196413"/>
    </source>
</evidence>
<accession>A0AAD5RAH3</accession>
<name>A0AAD5RAH3_PARTN</name>
<sequence length="70" mass="8036">MANWSKEMWQGVVNRAVRMLASGPFALHFSAAFANRQLKRELGRERFGIECAFCIIFDYYYLLIAVSIGT</sequence>
<dbReference type="Proteomes" id="UP001196413">
    <property type="component" value="Unassembled WGS sequence"/>
</dbReference>
<keyword evidence="3" id="KW-1185">Reference proteome</keyword>
<proteinExistence type="predicted"/>
<evidence type="ECO:0000313" key="2">
    <source>
        <dbReference type="EMBL" id="KAJ1372386.1"/>
    </source>
</evidence>